<organism evidence="2 3">
    <name type="scientific">Anopheles maculatus</name>
    <dbReference type="NCBI Taxonomy" id="74869"/>
    <lineage>
        <taxon>Eukaryota</taxon>
        <taxon>Metazoa</taxon>
        <taxon>Ecdysozoa</taxon>
        <taxon>Arthropoda</taxon>
        <taxon>Hexapoda</taxon>
        <taxon>Insecta</taxon>
        <taxon>Pterygota</taxon>
        <taxon>Neoptera</taxon>
        <taxon>Endopterygota</taxon>
        <taxon>Diptera</taxon>
        <taxon>Nematocera</taxon>
        <taxon>Culicoidea</taxon>
        <taxon>Culicidae</taxon>
        <taxon>Anophelinae</taxon>
        <taxon>Anopheles</taxon>
        <taxon>Anopheles maculatus group</taxon>
    </lineage>
</organism>
<reference evidence="2" key="2">
    <citation type="submission" date="2020-05" db="UniProtKB">
        <authorList>
            <consortium name="EnsemblMetazoa"/>
        </authorList>
    </citation>
    <scope>IDENTIFICATION</scope>
    <source>
        <strain evidence="2">maculatus3</strain>
    </source>
</reference>
<proteinExistence type="predicted"/>
<accession>A0A182SX87</accession>
<dbReference type="AlphaFoldDB" id="A0A182SX87"/>
<feature type="compositionally biased region" description="Polar residues" evidence="1">
    <location>
        <begin position="48"/>
        <end position="87"/>
    </location>
</feature>
<name>A0A182SX87_9DIPT</name>
<evidence type="ECO:0000256" key="1">
    <source>
        <dbReference type="SAM" id="MobiDB-lite"/>
    </source>
</evidence>
<dbReference type="Proteomes" id="UP000075901">
    <property type="component" value="Unassembled WGS sequence"/>
</dbReference>
<feature type="region of interest" description="Disordered" evidence="1">
    <location>
        <begin position="32"/>
        <end position="89"/>
    </location>
</feature>
<dbReference type="EnsemblMetazoa" id="AMAM015274-RA">
    <property type="protein sequence ID" value="AMAM015274-PA"/>
    <property type="gene ID" value="AMAM015274"/>
</dbReference>
<evidence type="ECO:0000313" key="2">
    <source>
        <dbReference type="EnsemblMetazoa" id="AMAM015274-PA"/>
    </source>
</evidence>
<dbReference type="VEuPathDB" id="VectorBase:AMAM015274"/>
<evidence type="ECO:0000313" key="3">
    <source>
        <dbReference type="Proteomes" id="UP000075901"/>
    </source>
</evidence>
<protein>
    <submittedName>
        <fullName evidence="2">Uncharacterized protein</fullName>
    </submittedName>
</protein>
<reference evidence="3" key="1">
    <citation type="submission" date="2013-09" db="EMBL/GenBank/DDBJ databases">
        <title>The Genome Sequence of Anopheles maculatus species B.</title>
        <authorList>
            <consortium name="The Broad Institute Genomics Platform"/>
            <person name="Neafsey D.E."/>
            <person name="Besansky N."/>
            <person name="Howell P."/>
            <person name="Walton C."/>
            <person name="Young S.K."/>
            <person name="Zeng Q."/>
            <person name="Gargeya S."/>
            <person name="Fitzgerald M."/>
            <person name="Haas B."/>
            <person name="Abouelleil A."/>
            <person name="Allen A.W."/>
            <person name="Alvarado L."/>
            <person name="Arachchi H.M."/>
            <person name="Berlin A.M."/>
            <person name="Chapman S.B."/>
            <person name="Gainer-Dewar J."/>
            <person name="Goldberg J."/>
            <person name="Griggs A."/>
            <person name="Gujja S."/>
            <person name="Hansen M."/>
            <person name="Howarth C."/>
            <person name="Imamovic A."/>
            <person name="Ireland A."/>
            <person name="Larimer J."/>
            <person name="McCowan C."/>
            <person name="Murphy C."/>
            <person name="Pearson M."/>
            <person name="Poon T.W."/>
            <person name="Priest M."/>
            <person name="Roberts A."/>
            <person name="Saif S."/>
            <person name="Shea T."/>
            <person name="Sisk P."/>
            <person name="Sykes S."/>
            <person name="Wortman J."/>
            <person name="Nusbaum C."/>
            <person name="Birren B."/>
        </authorList>
    </citation>
    <scope>NUCLEOTIDE SEQUENCE [LARGE SCALE GENOMIC DNA]</scope>
    <source>
        <strain evidence="3">maculatus3</strain>
    </source>
</reference>
<keyword evidence="3" id="KW-1185">Reference proteome</keyword>
<sequence length="228" mass="24658">MEDSVESVEQPQAPKTKEEILAARREARRKKILENSNNRLSKIVGQEVSPQPTPSDIGQDESITSADNISSETFPANDETTSESSYSVYPDPLDERLEYISPQVEALLANSGLNDESFLNAMTGAAGGGTSHNGDIFQLLNTLNRAQTNGGLMGGGMGNATAAQRSSAPNRTSPVQNNFWYARAFRSKIHLIVASIVTYLLFATGNEAYTGGNVFLSLLAWELIELLT</sequence>